<evidence type="ECO:0000313" key="8">
    <source>
        <dbReference type="EMBL" id="CAE0495250.1"/>
    </source>
</evidence>
<evidence type="ECO:0000256" key="4">
    <source>
        <dbReference type="ARBA" id="ARBA00022989"/>
    </source>
</evidence>
<dbReference type="PANTHER" id="PTHR12703">
    <property type="entry name" value="TRANSMEMBRANE PROTEIN 33"/>
    <property type="match status" value="1"/>
</dbReference>
<dbReference type="GO" id="GO:0061024">
    <property type="term" value="P:membrane organization"/>
    <property type="evidence" value="ECO:0007669"/>
    <property type="project" value="TreeGrafter"/>
</dbReference>
<evidence type="ECO:0000256" key="5">
    <source>
        <dbReference type="ARBA" id="ARBA00023136"/>
    </source>
</evidence>
<evidence type="ECO:0000256" key="2">
    <source>
        <dbReference type="ARBA" id="ARBA00007322"/>
    </source>
</evidence>
<dbReference type="GO" id="GO:0071786">
    <property type="term" value="P:endoplasmic reticulum tubular network organization"/>
    <property type="evidence" value="ECO:0007669"/>
    <property type="project" value="TreeGrafter"/>
</dbReference>
<keyword evidence="3 7" id="KW-0812">Transmembrane</keyword>
<dbReference type="GO" id="GO:0005783">
    <property type="term" value="C:endoplasmic reticulum"/>
    <property type="evidence" value="ECO:0007669"/>
    <property type="project" value="TreeGrafter"/>
</dbReference>
<name>A0A7S3QWN4_DUNTE</name>
<keyword evidence="4 7" id="KW-1133">Transmembrane helix</keyword>
<dbReference type="GO" id="GO:0016020">
    <property type="term" value="C:membrane"/>
    <property type="evidence" value="ECO:0007669"/>
    <property type="project" value="UniProtKB-SubCell"/>
</dbReference>
<dbReference type="InterPro" id="IPR005344">
    <property type="entry name" value="TMEM33/Pom33"/>
</dbReference>
<feature type="transmembrane region" description="Helical" evidence="7">
    <location>
        <begin position="121"/>
        <end position="142"/>
    </location>
</feature>
<dbReference type="PANTHER" id="PTHR12703:SF4">
    <property type="entry name" value="TRANSMEMBRANE PROTEIN 33"/>
    <property type="match status" value="1"/>
</dbReference>
<protein>
    <submittedName>
        <fullName evidence="8">Uncharacterized protein</fullName>
    </submittedName>
</protein>
<comment type="similarity">
    <text evidence="2">Belongs to the PER33/POM33 family.</text>
</comment>
<sequence>MGKDDSIHDFQNFPFDTDERFKEYMSRFEVVNAASAEKLKAKFYKAHIDPNFDVSWASEARNTASSTPRSSTFFQSSTPPPRSENHDSSTSGPQTGSTRFSSSASSHTAPPPKPRMQQQRIFLYHVAVLALVIVHLLPLAPIPWSRRAYRLLLQLSLLGQSYKLYLRHGLPAFRPLTALQAYLNRVVPTNDFYMLVIGFSFMSHTPMTLVLAPLTISAAYGVVEYLGTYYKQNRLWQKYGQPAAAAMQRRSTQAEMASASSEVLVGAFLVMNLFSARRNILLTFAFWNLLKMRYHASEARNYHRQVWHKVGARTLGLRGKLPPAFQSGVNFIVKWFQTAQ</sequence>
<feature type="compositionally biased region" description="Polar residues" evidence="6">
    <location>
        <begin position="88"/>
        <end position="100"/>
    </location>
</feature>
<accession>A0A7S3QWN4</accession>
<comment type="subcellular location">
    <subcellularLocation>
        <location evidence="1">Membrane</location>
        <topology evidence="1">Multi-pass membrane protein</topology>
    </subcellularLocation>
</comment>
<evidence type="ECO:0000256" key="6">
    <source>
        <dbReference type="SAM" id="MobiDB-lite"/>
    </source>
</evidence>
<reference evidence="8" key="1">
    <citation type="submission" date="2021-01" db="EMBL/GenBank/DDBJ databases">
        <authorList>
            <person name="Corre E."/>
            <person name="Pelletier E."/>
            <person name="Niang G."/>
            <person name="Scheremetjew M."/>
            <person name="Finn R."/>
            <person name="Kale V."/>
            <person name="Holt S."/>
            <person name="Cochrane G."/>
            <person name="Meng A."/>
            <person name="Brown T."/>
            <person name="Cohen L."/>
        </authorList>
    </citation>
    <scope>NUCLEOTIDE SEQUENCE</scope>
    <source>
        <strain evidence="8">CCMP1320</strain>
    </source>
</reference>
<proteinExistence type="inferred from homology"/>
<evidence type="ECO:0000256" key="1">
    <source>
        <dbReference type="ARBA" id="ARBA00004141"/>
    </source>
</evidence>
<feature type="region of interest" description="Disordered" evidence="6">
    <location>
        <begin position="63"/>
        <end position="114"/>
    </location>
</feature>
<dbReference type="Pfam" id="PF03661">
    <property type="entry name" value="TMEM33_Pom33"/>
    <property type="match status" value="1"/>
</dbReference>
<organism evidence="8">
    <name type="scientific">Dunaliella tertiolecta</name>
    <name type="common">Green alga</name>
    <dbReference type="NCBI Taxonomy" id="3047"/>
    <lineage>
        <taxon>Eukaryota</taxon>
        <taxon>Viridiplantae</taxon>
        <taxon>Chlorophyta</taxon>
        <taxon>core chlorophytes</taxon>
        <taxon>Chlorophyceae</taxon>
        <taxon>CS clade</taxon>
        <taxon>Chlamydomonadales</taxon>
        <taxon>Dunaliellaceae</taxon>
        <taxon>Dunaliella</taxon>
    </lineage>
</organism>
<keyword evidence="5 7" id="KW-0472">Membrane</keyword>
<evidence type="ECO:0000256" key="3">
    <source>
        <dbReference type="ARBA" id="ARBA00022692"/>
    </source>
</evidence>
<dbReference type="AlphaFoldDB" id="A0A7S3QWN4"/>
<evidence type="ECO:0000256" key="7">
    <source>
        <dbReference type="SAM" id="Phobius"/>
    </source>
</evidence>
<dbReference type="InterPro" id="IPR051645">
    <property type="entry name" value="PER33/POM33_regulator"/>
</dbReference>
<dbReference type="EMBL" id="HBIP01017543">
    <property type="protein sequence ID" value="CAE0495250.1"/>
    <property type="molecule type" value="Transcribed_RNA"/>
</dbReference>
<feature type="compositionally biased region" description="Low complexity" evidence="6">
    <location>
        <begin position="65"/>
        <end position="77"/>
    </location>
</feature>
<gene>
    <name evidence="8" type="ORF">DTER00134_LOCUS10323</name>
</gene>